<proteinExistence type="predicted"/>
<comment type="caution">
    <text evidence="1">The sequence shown here is derived from an EMBL/GenBank/DDBJ whole genome shotgun (WGS) entry which is preliminary data.</text>
</comment>
<sequence length="92" mass="9747">MSVYPASRAGIAVPCLICHWAALQCSKPENGEVLKGRCRLTNPTHQPPLQTGCLIAFTLLNAVAGFISCDLDNIGDEASTVGLLSPQDLQKP</sequence>
<name>A0AAE0ZK37_9GAST</name>
<dbReference type="AlphaFoldDB" id="A0AAE0ZK37"/>
<keyword evidence="2" id="KW-1185">Reference proteome</keyword>
<reference evidence="1" key="1">
    <citation type="journal article" date="2023" name="G3 (Bethesda)">
        <title>A reference genome for the long-term kleptoplast-retaining sea slug Elysia crispata morphotype clarki.</title>
        <authorList>
            <person name="Eastman K.E."/>
            <person name="Pendleton A.L."/>
            <person name="Shaikh M.A."/>
            <person name="Suttiyut T."/>
            <person name="Ogas R."/>
            <person name="Tomko P."/>
            <person name="Gavelis G."/>
            <person name="Widhalm J.R."/>
            <person name="Wisecaver J.H."/>
        </authorList>
    </citation>
    <scope>NUCLEOTIDE SEQUENCE</scope>
    <source>
        <strain evidence="1">ECLA1</strain>
    </source>
</reference>
<dbReference type="EMBL" id="JAWDGP010003874">
    <property type="protein sequence ID" value="KAK3769947.1"/>
    <property type="molecule type" value="Genomic_DNA"/>
</dbReference>
<accession>A0AAE0ZK37</accession>
<dbReference type="Proteomes" id="UP001283361">
    <property type="component" value="Unassembled WGS sequence"/>
</dbReference>
<gene>
    <name evidence="1" type="ORF">RRG08_048157</name>
</gene>
<protein>
    <submittedName>
        <fullName evidence="1">Uncharacterized protein</fullName>
    </submittedName>
</protein>
<organism evidence="1 2">
    <name type="scientific">Elysia crispata</name>
    <name type="common">lettuce slug</name>
    <dbReference type="NCBI Taxonomy" id="231223"/>
    <lineage>
        <taxon>Eukaryota</taxon>
        <taxon>Metazoa</taxon>
        <taxon>Spiralia</taxon>
        <taxon>Lophotrochozoa</taxon>
        <taxon>Mollusca</taxon>
        <taxon>Gastropoda</taxon>
        <taxon>Heterobranchia</taxon>
        <taxon>Euthyneura</taxon>
        <taxon>Panpulmonata</taxon>
        <taxon>Sacoglossa</taxon>
        <taxon>Placobranchoidea</taxon>
        <taxon>Plakobranchidae</taxon>
        <taxon>Elysia</taxon>
    </lineage>
</organism>
<evidence type="ECO:0000313" key="2">
    <source>
        <dbReference type="Proteomes" id="UP001283361"/>
    </source>
</evidence>
<evidence type="ECO:0000313" key="1">
    <source>
        <dbReference type="EMBL" id="KAK3769947.1"/>
    </source>
</evidence>